<dbReference type="SUPFAM" id="SSF102114">
    <property type="entry name" value="Radical SAM enzymes"/>
    <property type="match status" value="1"/>
</dbReference>
<name>A0A7L6N041_9MOLU</name>
<sequence>MIKGLYIHIPFCDQICTYCDFCKMVTSTHNKKEYMKALVKEMEYYSDLLEHIETIYIGGGTPSSIDDDLMDAFLDELDILVDMTHIKEFTIEANPNDITPNFLEILRKHHVTRVSMGVQSMSEDLLRFLGRTHTDEIVEHAIDLIKTSGLNFNLDFLYAIPGQSLEDLKKDLDYIKKFKAHHISYYSLILEDRTVLNYLINKHKVEDFPDDLAREYGELIDIELEKLGYHKYEFSNYAKAGYESKHNLIYWNLEEYLGIGLNASSQFNNTRMINPTKLSVYLKGIQDKSLTMHNIEDFNPKLETLLVGLRKTEGISMSAYKERFKKGVFDIYPQLKKFLDSNLLEIQGDYLRFTSEGIYLSNQVYVDII</sequence>
<dbReference type="EMBL" id="CP051151">
    <property type="protein sequence ID" value="QLY39616.1"/>
    <property type="molecule type" value="Genomic_DNA"/>
</dbReference>
<keyword evidence="3" id="KW-0143">Chaperone</keyword>
<dbReference type="SFLD" id="SFLDG01065">
    <property type="entry name" value="anaerobic_coproporphyrinogen-I"/>
    <property type="match status" value="1"/>
</dbReference>
<protein>
    <recommendedName>
        <fullName evidence="2 3">Heme chaperone HemW</fullName>
    </recommendedName>
</protein>
<comment type="subcellular location">
    <subcellularLocation>
        <location evidence="3">Cytoplasm</location>
    </subcellularLocation>
</comment>
<dbReference type="InterPro" id="IPR010723">
    <property type="entry name" value="HemN_C"/>
</dbReference>
<dbReference type="InterPro" id="IPR007197">
    <property type="entry name" value="rSAM"/>
</dbReference>
<dbReference type="Pfam" id="PF06969">
    <property type="entry name" value="HemN_C"/>
    <property type="match status" value="1"/>
</dbReference>
<evidence type="ECO:0000259" key="4">
    <source>
        <dbReference type="PROSITE" id="PS51918"/>
    </source>
</evidence>
<dbReference type="InterPro" id="IPR034505">
    <property type="entry name" value="Coproporphyrinogen-III_oxidase"/>
</dbReference>
<comment type="function">
    <text evidence="3">Probably acts as a heme chaperone, transferring heme to an unknown acceptor. Binds one molecule of heme per monomer, possibly covalently. Binds 1 [4Fe-4S] cluster. The cluster is coordinated with 3 cysteines and an exchangeable S-adenosyl-L-methionine.</text>
</comment>
<dbReference type="SFLD" id="SFLDS00029">
    <property type="entry name" value="Radical_SAM"/>
    <property type="match status" value="1"/>
</dbReference>
<keyword evidence="3" id="KW-0479">Metal-binding</keyword>
<evidence type="ECO:0000313" key="5">
    <source>
        <dbReference type="EMBL" id="QLY39616.1"/>
    </source>
</evidence>
<dbReference type="SFLD" id="SFLDF00562">
    <property type="entry name" value="HemN-like__clustered_with_heat"/>
    <property type="match status" value="1"/>
</dbReference>
<dbReference type="CDD" id="cd01335">
    <property type="entry name" value="Radical_SAM"/>
    <property type="match status" value="1"/>
</dbReference>
<dbReference type="InterPro" id="IPR006638">
    <property type="entry name" value="Elp3/MiaA/NifB-like_rSAM"/>
</dbReference>
<dbReference type="GO" id="GO:0005737">
    <property type="term" value="C:cytoplasm"/>
    <property type="evidence" value="ECO:0007669"/>
    <property type="project" value="UniProtKB-SubCell"/>
</dbReference>
<dbReference type="PANTHER" id="PTHR13932">
    <property type="entry name" value="COPROPORPHYRINIGEN III OXIDASE"/>
    <property type="match status" value="1"/>
</dbReference>
<evidence type="ECO:0000313" key="6">
    <source>
        <dbReference type="Proteomes" id="UP000512167"/>
    </source>
</evidence>
<dbReference type="Proteomes" id="UP000512167">
    <property type="component" value="Chromosome"/>
</dbReference>
<evidence type="ECO:0000256" key="1">
    <source>
        <dbReference type="ARBA" id="ARBA00006100"/>
    </source>
</evidence>
<evidence type="ECO:0000256" key="3">
    <source>
        <dbReference type="RuleBase" id="RU364116"/>
    </source>
</evidence>
<dbReference type="GO" id="GO:0006779">
    <property type="term" value="P:porphyrin-containing compound biosynthetic process"/>
    <property type="evidence" value="ECO:0007669"/>
    <property type="project" value="InterPro"/>
</dbReference>
<keyword evidence="3" id="KW-0963">Cytoplasm</keyword>
<keyword evidence="3" id="KW-0349">Heme</keyword>
<keyword evidence="3" id="KW-0411">Iron-sulfur</keyword>
<dbReference type="GO" id="GO:0004109">
    <property type="term" value="F:coproporphyrinogen oxidase activity"/>
    <property type="evidence" value="ECO:0007669"/>
    <property type="project" value="InterPro"/>
</dbReference>
<dbReference type="GO" id="GO:0046872">
    <property type="term" value="F:metal ion binding"/>
    <property type="evidence" value="ECO:0007669"/>
    <property type="project" value="UniProtKB-UniRule"/>
</dbReference>
<gene>
    <name evidence="5" type="primary">hemW</name>
    <name evidence="5" type="ORF">HF295_01555</name>
</gene>
<evidence type="ECO:0000256" key="2">
    <source>
        <dbReference type="ARBA" id="ARBA00017228"/>
    </source>
</evidence>
<dbReference type="PROSITE" id="PS51918">
    <property type="entry name" value="RADICAL_SAM"/>
    <property type="match status" value="1"/>
</dbReference>
<keyword evidence="3" id="KW-0408">Iron</keyword>
<dbReference type="InterPro" id="IPR058240">
    <property type="entry name" value="rSAM_sf"/>
</dbReference>
<feature type="domain" description="Radical SAM core" evidence="4">
    <location>
        <begin position="1"/>
        <end position="230"/>
    </location>
</feature>
<dbReference type="Gene3D" id="3.80.30.20">
    <property type="entry name" value="tm_1862 like domain"/>
    <property type="match status" value="1"/>
</dbReference>
<dbReference type="SFLD" id="SFLDG01082">
    <property type="entry name" value="B12-binding_domain_containing"/>
    <property type="match status" value="1"/>
</dbReference>
<reference evidence="5 6" key="1">
    <citation type="submission" date="2020-04" db="EMBL/GenBank/DDBJ databases">
        <authorList>
            <person name="Zheng R.K."/>
            <person name="Sun C.M."/>
        </authorList>
    </citation>
    <scope>NUCLEOTIDE SEQUENCE [LARGE SCALE GENOMIC DNA]</scope>
    <source>
        <strain evidence="6">zrk29</strain>
    </source>
</reference>
<proteinExistence type="inferred from homology"/>
<dbReference type="InterPro" id="IPR004559">
    <property type="entry name" value="HemW-like"/>
</dbReference>
<dbReference type="SMART" id="SM00729">
    <property type="entry name" value="Elp3"/>
    <property type="match status" value="1"/>
</dbReference>
<dbReference type="NCBIfam" id="TIGR00539">
    <property type="entry name" value="hemN_rel"/>
    <property type="match status" value="1"/>
</dbReference>
<keyword evidence="3" id="KW-0949">S-adenosyl-L-methionine</keyword>
<dbReference type="PANTHER" id="PTHR13932:SF5">
    <property type="entry name" value="RADICAL S-ADENOSYL METHIONINE DOMAIN-CONTAINING PROTEIN 1, MITOCHONDRIAL"/>
    <property type="match status" value="1"/>
</dbReference>
<keyword evidence="6" id="KW-1185">Reference proteome</keyword>
<dbReference type="GO" id="GO:0051539">
    <property type="term" value="F:4 iron, 4 sulfur cluster binding"/>
    <property type="evidence" value="ECO:0007669"/>
    <property type="project" value="UniProtKB-UniRule"/>
</dbReference>
<organism evidence="5 6">
    <name type="scientific">Hujiaoplasma nucleasis</name>
    <dbReference type="NCBI Taxonomy" id="2725268"/>
    <lineage>
        <taxon>Bacteria</taxon>
        <taxon>Bacillati</taxon>
        <taxon>Mycoplasmatota</taxon>
        <taxon>Mollicutes</taxon>
        <taxon>Candidatus Izemoplasmatales</taxon>
        <taxon>Hujiaoplasmataceae</taxon>
        <taxon>Hujiaoplasma</taxon>
    </lineage>
</organism>
<dbReference type="RefSeq" id="WP_312032092.1">
    <property type="nucleotide sequence ID" value="NZ_CP051151.1"/>
</dbReference>
<dbReference type="AlphaFoldDB" id="A0A7L6N041"/>
<dbReference type="InterPro" id="IPR023404">
    <property type="entry name" value="rSAM_horseshoe"/>
</dbReference>
<dbReference type="Pfam" id="PF04055">
    <property type="entry name" value="Radical_SAM"/>
    <property type="match status" value="1"/>
</dbReference>
<comment type="similarity">
    <text evidence="1">Belongs to the anaerobic coproporphyrinogen-III oxidase family. HemW subfamily.</text>
</comment>
<keyword evidence="3" id="KW-0004">4Fe-4S</keyword>
<dbReference type="KEGG" id="tbk:HF295_01555"/>
<accession>A0A7L6N041</accession>